<evidence type="ECO:0000313" key="5">
    <source>
        <dbReference type="EMBL" id="SEJ52378.1"/>
    </source>
</evidence>
<sequence>MKNSKSVVFKRQQYILKALKESKDVQVDDLAQQLKVSPTTIRRDLQIFEEKSIVNRFHGGARLLEGTLKEDPPLDTLSPKNISQKNAIAKYAADLIEDGDTIFMNSSSTTLLLLKYIKNKRVIIVTNNGSAVGTEKDPRVELILTGGEVYERKQSMVGEFALHTLSKITADKAFIGVGGISVKGGITTSVLQETAVNEMMLKRCQGPCFVLATTSKIGREHNFLSGSINKITTIITGKDADHDELLRLKEQGLEIIELDTLADAADS</sequence>
<dbReference type="InterPro" id="IPR050313">
    <property type="entry name" value="Carb_Metab_HTH_regulators"/>
</dbReference>
<accession>A0A1H6ZGD7</accession>
<dbReference type="Proteomes" id="UP000199662">
    <property type="component" value="Unassembled WGS sequence"/>
</dbReference>
<dbReference type="GO" id="GO:0003677">
    <property type="term" value="F:DNA binding"/>
    <property type="evidence" value="ECO:0007669"/>
    <property type="project" value="UniProtKB-KW"/>
</dbReference>
<dbReference type="Pfam" id="PF08220">
    <property type="entry name" value="HTH_DeoR"/>
    <property type="match status" value="1"/>
</dbReference>
<evidence type="ECO:0000256" key="3">
    <source>
        <dbReference type="ARBA" id="ARBA00023163"/>
    </source>
</evidence>
<keyword evidence="3" id="KW-0804">Transcription</keyword>
<dbReference type="PRINTS" id="PR00037">
    <property type="entry name" value="HTHLACR"/>
</dbReference>
<reference evidence="5 6" key="1">
    <citation type="submission" date="2016-10" db="EMBL/GenBank/DDBJ databases">
        <authorList>
            <person name="de Groot N.N."/>
        </authorList>
    </citation>
    <scope>NUCLEOTIDE SEQUENCE [LARGE SCALE GENOMIC DNA]</scope>
    <source>
        <strain evidence="5 6">DSM 2179</strain>
    </source>
</reference>
<dbReference type="PANTHER" id="PTHR30363">
    <property type="entry name" value="HTH-TYPE TRANSCRIPTIONAL REGULATOR SRLR-RELATED"/>
    <property type="match status" value="1"/>
</dbReference>
<dbReference type="InterPro" id="IPR018356">
    <property type="entry name" value="Tscrpt_reg_HTH_DeoR_CS"/>
</dbReference>
<dbReference type="PROSITE" id="PS00894">
    <property type="entry name" value="HTH_DEOR_1"/>
    <property type="match status" value="1"/>
</dbReference>
<evidence type="ECO:0000313" key="6">
    <source>
        <dbReference type="Proteomes" id="UP000199662"/>
    </source>
</evidence>
<dbReference type="SMART" id="SM01134">
    <property type="entry name" value="DeoRC"/>
    <property type="match status" value="1"/>
</dbReference>
<keyword evidence="6" id="KW-1185">Reference proteome</keyword>
<dbReference type="Gene3D" id="1.10.10.10">
    <property type="entry name" value="Winged helix-like DNA-binding domain superfamily/Winged helix DNA-binding domain"/>
    <property type="match status" value="1"/>
</dbReference>
<keyword evidence="1" id="KW-0805">Transcription regulation</keyword>
<gene>
    <name evidence="5" type="ORF">SAMN05660742_109113</name>
</gene>
<organism evidence="5 6">
    <name type="scientific">Propionispira arboris</name>
    <dbReference type="NCBI Taxonomy" id="84035"/>
    <lineage>
        <taxon>Bacteria</taxon>
        <taxon>Bacillati</taxon>
        <taxon>Bacillota</taxon>
        <taxon>Negativicutes</taxon>
        <taxon>Selenomonadales</taxon>
        <taxon>Selenomonadaceae</taxon>
        <taxon>Propionispira</taxon>
    </lineage>
</organism>
<evidence type="ECO:0000256" key="1">
    <source>
        <dbReference type="ARBA" id="ARBA00023015"/>
    </source>
</evidence>
<dbReference type="RefSeq" id="WP_091831514.1">
    <property type="nucleotide sequence ID" value="NZ_FNZK01000009.1"/>
</dbReference>
<dbReference type="AlphaFoldDB" id="A0A1H6ZGD7"/>
<dbReference type="SUPFAM" id="SSF100950">
    <property type="entry name" value="NagB/RpiA/CoA transferase-like"/>
    <property type="match status" value="1"/>
</dbReference>
<name>A0A1H6ZGD7_9FIRM</name>
<dbReference type="Pfam" id="PF00455">
    <property type="entry name" value="DeoRC"/>
    <property type="match status" value="1"/>
</dbReference>
<dbReference type="InterPro" id="IPR036390">
    <property type="entry name" value="WH_DNA-bd_sf"/>
</dbReference>
<dbReference type="PANTHER" id="PTHR30363:SF44">
    <property type="entry name" value="AGA OPERON TRANSCRIPTIONAL REPRESSOR-RELATED"/>
    <property type="match status" value="1"/>
</dbReference>
<dbReference type="PROSITE" id="PS51000">
    <property type="entry name" value="HTH_DEOR_2"/>
    <property type="match status" value="1"/>
</dbReference>
<dbReference type="SUPFAM" id="SSF46785">
    <property type="entry name" value="Winged helix' DNA-binding domain"/>
    <property type="match status" value="1"/>
</dbReference>
<dbReference type="EMBL" id="FNZK01000009">
    <property type="protein sequence ID" value="SEJ52378.1"/>
    <property type="molecule type" value="Genomic_DNA"/>
</dbReference>
<protein>
    <submittedName>
        <fullName evidence="5">Transcriptional regulator, DeoR family</fullName>
    </submittedName>
</protein>
<feature type="domain" description="HTH deoR-type" evidence="4">
    <location>
        <begin position="8"/>
        <end position="63"/>
    </location>
</feature>
<dbReference type="Gene3D" id="3.40.50.1360">
    <property type="match status" value="1"/>
</dbReference>
<keyword evidence="2" id="KW-0238">DNA-binding</keyword>
<dbReference type="GO" id="GO:0003700">
    <property type="term" value="F:DNA-binding transcription factor activity"/>
    <property type="evidence" value="ECO:0007669"/>
    <property type="project" value="InterPro"/>
</dbReference>
<evidence type="ECO:0000256" key="2">
    <source>
        <dbReference type="ARBA" id="ARBA00023125"/>
    </source>
</evidence>
<dbReference type="SMART" id="SM00420">
    <property type="entry name" value="HTH_DEOR"/>
    <property type="match status" value="1"/>
</dbReference>
<evidence type="ECO:0000259" key="4">
    <source>
        <dbReference type="PROSITE" id="PS51000"/>
    </source>
</evidence>
<proteinExistence type="predicted"/>
<dbReference type="InterPro" id="IPR037171">
    <property type="entry name" value="NagB/RpiA_transferase-like"/>
</dbReference>
<dbReference type="STRING" id="84035.SAMN05660742_109113"/>
<dbReference type="InterPro" id="IPR036388">
    <property type="entry name" value="WH-like_DNA-bd_sf"/>
</dbReference>
<dbReference type="InterPro" id="IPR001034">
    <property type="entry name" value="DeoR_HTH"/>
</dbReference>
<dbReference type="InterPro" id="IPR014036">
    <property type="entry name" value="DeoR-like_C"/>
</dbReference>